<evidence type="ECO:0000256" key="5">
    <source>
        <dbReference type="ARBA" id="ARBA00022989"/>
    </source>
</evidence>
<dbReference type="PANTHER" id="PTHR12300">
    <property type="entry name" value="HVA22-LIKE PROTEINS"/>
    <property type="match status" value="1"/>
</dbReference>
<evidence type="ECO:0000256" key="6">
    <source>
        <dbReference type="ARBA" id="ARBA00023136"/>
    </source>
</evidence>
<keyword evidence="6 8" id="KW-0472">Membrane</keyword>
<feature type="transmembrane region" description="Helical" evidence="8">
    <location>
        <begin position="75"/>
        <end position="97"/>
    </location>
</feature>
<keyword evidence="5 8" id="KW-1133">Transmembrane helix</keyword>
<dbReference type="EMBL" id="KV453879">
    <property type="protein sequence ID" value="ODV82619.1"/>
    <property type="molecule type" value="Genomic_DNA"/>
</dbReference>
<dbReference type="STRING" id="983967.A0A1E4SSX3"/>
<evidence type="ECO:0000256" key="3">
    <source>
        <dbReference type="ARBA" id="ARBA00019184"/>
    </source>
</evidence>
<sequence>MNTKQFKVLDQFEAQTKLPRSYAVLGAGAVYLLLVFLNFGGIGQLLSNIAGFVVPGYYSLKALKTSTTKDDTRLLTYWVVFSALNVLEFWVKAILYWVPAYYLLKTLALLYLALPQFNGAVVVYDLVIKPLSDKYITVPSEGPANDLLNKVSEKTE</sequence>
<evidence type="ECO:0000256" key="7">
    <source>
        <dbReference type="ARBA" id="ARBA00045873"/>
    </source>
</evidence>
<evidence type="ECO:0000256" key="4">
    <source>
        <dbReference type="ARBA" id="ARBA00022692"/>
    </source>
</evidence>
<organism evidence="9 10">
    <name type="scientific">[Candida] arabinofermentans NRRL YB-2248</name>
    <dbReference type="NCBI Taxonomy" id="983967"/>
    <lineage>
        <taxon>Eukaryota</taxon>
        <taxon>Fungi</taxon>
        <taxon>Dikarya</taxon>
        <taxon>Ascomycota</taxon>
        <taxon>Saccharomycotina</taxon>
        <taxon>Pichiomycetes</taxon>
        <taxon>Pichiales</taxon>
        <taxon>Pichiaceae</taxon>
        <taxon>Ogataea</taxon>
        <taxon>Ogataea/Candida clade</taxon>
    </lineage>
</organism>
<protein>
    <recommendedName>
        <fullName evidence="3 8">Protein YOP1</fullName>
    </recommendedName>
</protein>
<dbReference type="Proteomes" id="UP000094801">
    <property type="component" value="Unassembled WGS sequence"/>
</dbReference>
<gene>
    <name evidence="9" type="ORF">CANARDRAFT_123489</name>
</gene>
<comment type="similarity">
    <text evidence="2 8">Belongs to the DP1 family.</text>
</comment>
<keyword evidence="10" id="KW-1185">Reference proteome</keyword>
<accession>A0A1E4SSX3</accession>
<dbReference type="AlphaFoldDB" id="A0A1E4SSX3"/>
<feature type="transmembrane region" description="Helical" evidence="8">
    <location>
        <begin position="21"/>
        <end position="39"/>
    </location>
</feature>
<evidence type="ECO:0000256" key="2">
    <source>
        <dbReference type="ARBA" id="ARBA00008573"/>
    </source>
</evidence>
<name>A0A1E4SSX3_9ASCO</name>
<dbReference type="PANTHER" id="PTHR12300:SF161">
    <property type="entry name" value="RECEPTOR EXPRESSION-ENHANCING PROTEIN"/>
    <property type="match status" value="1"/>
</dbReference>
<reference evidence="10" key="1">
    <citation type="submission" date="2016-04" db="EMBL/GenBank/DDBJ databases">
        <title>Comparative genomics of biotechnologically important yeasts.</title>
        <authorList>
            <consortium name="DOE Joint Genome Institute"/>
            <person name="Riley R."/>
            <person name="Haridas S."/>
            <person name="Wolfe K.H."/>
            <person name="Lopes M.R."/>
            <person name="Hittinger C.T."/>
            <person name="Goker M."/>
            <person name="Salamov A."/>
            <person name="Wisecaver J."/>
            <person name="Long T.M."/>
            <person name="Aerts A.L."/>
            <person name="Barry K."/>
            <person name="Choi C."/>
            <person name="Clum A."/>
            <person name="Coughlan A.Y."/>
            <person name="Deshpande S."/>
            <person name="Douglass A.P."/>
            <person name="Hanson S.J."/>
            <person name="Klenk H.-P."/>
            <person name="Labutti K."/>
            <person name="Lapidus A."/>
            <person name="Lindquist E."/>
            <person name="Lipzen A."/>
            <person name="Meier-Kolthoff J.P."/>
            <person name="Ohm R.A."/>
            <person name="Otillar R.P."/>
            <person name="Pangilinan J."/>
            <person name="Peng Y."/>
            <person name="Rokas A."/>
            <person name="Rosa C.A."/>
            <person name="Scheuner C."/>
            <person name="Sibirny A.A."/>
            <person name="Slot J.C."/>
            <person name="Stielow J.B."/>
            <person name="Sun H."/>
            <person name="Kurtzman C.P."/>
            <person name="Blackwell M."/>
            <person name="Grigoriev I.V."/>
            <person name="Jeffries T.W."/>
        </authorList>
    </citation>
    <scope>NUCLEOTIDE SEQUENCE [LARGE SCALE GENOMIC DNA]</scope>
    <source>
        <strain evidence="10">NRRL YB-2248</strain>
    </source>
</reference>
<keyword evidence="4 8" id="KW-0812">Transmembrane</keyword>
<dbReference type="InterPro" id="IPR004345">
    <property type="entry name" value="TB2_DP1_HVA22"/>
</dbReference>
<evidence type="ECO:0000313" key="9">
    <source>
        <dbReference type="EMBL" id="ODV82619.1"/>
    </source>
</evidence>
<evidence type="ECO:0000256" key="1">
    <source>
        <dbReference type="ARBA" id="ARBA00004141"/>
    </source>
</evidence>
<comment type="caution">
    <text evidence="8">Lacks conserved residue(s) required for the propagation of feature annotation.</text>
</comment>
<dbReference type="Pfam" id="PF03134">
    <property type="entry name" value="TB2_DP1_HVA22"/>
    <property type="match status" value="1"/>
</dbReference>
<evidence type="ECO:0000256" key="8">
    <source>
        <dbReference type="RuleBase" id="RU362006"/>
    </source>
</evidence>
<comment type="function">
    <text evidence="7">Required to generate and maintain the structure of the tubular endoplasmic reticulum network and the vacuole. Induces high curvature in membranes and causes membrane tubule formation. Involved in membrane/vesicle trafficking.</text>
</comment>
<evidence type="ECO:0000313" key="10">
    <source>
        <dbReference type="Proteomes" id="UP000094801"/>
    </source>
</evidence>
<feature type="transmembrane region" description="Helical" evidence="8">
    <location>
        <begin position="109"/>
        <end position="127"/>
    </location>
</feature>
<dbReference type="GO" id="GO:0016020">
    <property type="term" value="C:membrane"/>
    <property type="evidence" value="ECO:0007669"/>
    <property type="project" value="UniProtKB-SubCell"/>
</dbReference>
<dbReference type="OrthoDB" id="10009287at2759"/>
<comment type="subcellular location">
    <subcellularLocation>
        <location evidence="1 8">Membrane</location>
        <topology evidence="1 8">Multi-pass membrane protein</topology>
    </subcellularLocation>
</comment>
<proteinExistence type="inferred from homology"/>